<dbReference type="SMART" id="SM00382">
    <property type="entry name" value="AAA"/>
    <property type="match status" value="3"/>
</dbReference>
<feature type="domain" description="AAA+ ATPase" evidence="6">
    <location>
        <begin position="1047"/>
        <end position="1374"/>
    </location>
</feature>
<dbReference type="PROSITE" id="PS51257">
    <property type="entry name" value="PROKAR_LIPOPROTEIN"/>
    <property type="match status" value="1"/>
</dbReference>
<feature type="compositionally biased region" description="Basic and acidic residues" evidence="5">
    <location>
        <begin position="1264"/>
        <end position="1277"/>
    </location>
</feature>
<feature type="compositionally biased region" description="Basic and acidic residues" evidence="5">
    <location>
        <begin position="1121"/>
        <end position="1139"/>
    </location>
</feature>
<dbReference type="CDD" id="cd01428">
    <property type="entry name" value="ADK"/>
    <property type="match status" value="1"/>
</dbReference>
<evidence type="ECO:0000256" key="2">
    <source>
        <dbReference type="ARBA" id="ARBA00022741"/>
    </source>
</evidence>
<dbReference type="GO" id="GO:0005524">
    <property type="term" value="F:ATP binding"/>
    <property type="evidence" value="ECO:0007669"/>
    <property type="project" value="InterPro"/>
</dbReference>
<name>A0AAV7RU96_PLEWA</name>
<feature type="region of interest" description="Disordered" evidence="5">
    <location>
        <begin position="1100"/>
        <end position="1139"/>
    </location>
</feature>
<feature type="region of interest" description="Disordered" evidence="5">
    <location>
        <begin position="282"/>
        <end position="311"/>
    </location>
</feature>
<dbReference type="InterPro" id="IPR000850">
    <property type="entry name" value="Adenylat/UMP-CMP_kin"/>
</dbReference>
<evidence type="ECO:0000313" key="8">
    <source>
        <dbReference type="Proteomes" id="UP001066276"/>
    </source>
</evidence>
<gene>
    <name evidence="7" type="ORF">NDU88_007882</name>
</gene>
<keyword evidence="3" id="KW-0418">Kinase</keyword>
<proteinExistence type="predicted"/>
<dbReference type="Proteomes" id="UP001066276">
    <property type="component" value="Chromosome 5"/>
</dbReference>
<evidence type="ECO:0000313" key="7">
    <source>
        <dbReference type="EMBL" id="KAJ1155147.1"/>
    </source>
</evidence>
<feature type="coiled-coil region" evidence="4">
    <location>
        <begin position="755"/>
        <end position="789"/>
    </location>
</feature>
<keyword evidence="4" id="KW-0175">Coiled coil</keyword>
<feature type="region of interest" description="Disordered" evidence="5">
    <location>
        <begin position="936"/>
        <end position="982"/>
    </location>
</feature>
<evidence type="ECO:0000259" key="6">
    <source>
        <dbReference type="SMART" id="SM00382"/>
    </source>
</evidence>
<dbReference type="Pfam" id="PF00406">
    <property type="entry name" value="ADK"/>
    <property type="match status" value="2"/>
</dbReference>
<feature type="compositionally biased region" description="Acidic residues" evidence="5">
    <location>
        <begin position="291"/>
        <end position="307"/>
    </location>
</feature>
<feature type="compositionally biased region" description="Polar residues" evidence="5">
    <location>
        <begin position="816"/>
        <end position="828"/>
    </location>
</feature>
<sequence>MHRVWYDCLLYARMSSTASCSLQSSGTHWGISCAAAPTRPNPVKRTTRPRVPPAEVQPNTARGCRVCCYWRPEDTNQCSRRAREAECFCEGSRFLVMAPQETPQNGSPLADIFDEDETERAFLQSKPTCFLIIGKPGTGKATLAKKISMAWKSVYVEATELIEEQMRSETEIGLKMQELLFQGLSVPEELVIKLIVDKINTATVAHLGYVLCGFPSLTEEHLKINEQIDLIKNLPLTPDIIINIKCPDYDLNQRLSGLKQDPATGHVYQREQWDPIILEQNKKKKKQGTEDQAEEEEEEQEEEEGEDTAVSKEILENLVRRPEDFPENIDSKVKLYKNTVLRPLEDLMMDHDPQYRFELDGNKKADELFVSVLSRLEFLGVRTGAPVIKLQAAEEEEVQDIEDAEELFRTIASIQLIAPRYRWRRSRWARACPVALKEGNIKMGVTEFSVSFLDKMYVLSSEDALKIFISNPRPFLLPPMPFPPCKVVVFGPPFSGKTTLCNLIAAKYNGKVFDLAAIIVPHLEEANKKALEQAQAEALETAIQAVKMKTEQAKLLKEQEDILVSTARYPAETEVPLVPGKEEERTEEHPTIAGAFGTLETVLEVSESSQSADALGTQEVLPGENESLHSEGTEESTMTQSTDLEVTADHPEVQAMVVEAVKLAMQTPVILSPEVCAEVLEKAIKEFNEENKERFIGAPPIGGWILDNFPKLPEHWIAISEKGLIPDTVICLKDTENDGKFLLSRLYLQNYGDINGKLLQRLEKEKADMEKEIEEARREQQEALRLQGEDQFEQEQVLATVEEKPEDSKKVDSKVQQDITTDQLQEATSAGPEAESQEVDQPAASTEQLQEDQPPKREAVVLPTVADGDYPAGPEMEPFKEGIALFTQEYQLLEHTIKESFLGEILNLEITGKSPEALLQETVRSMEKSYKYHGWEVSPADLDEEEEDLQAELEAEENAGEEEEQEEEGEEEEEDEDAKLEKKKHFGDTRHFCPVALKESFVLWPGSSEYAAKYREKVYNCSSPAARDKFLEKPEEYVALQEPLKPPPLRVFLLGTSGAGKTTSARWLADKLGIFHIQFQEHLQEIMLAKLEKKIGPEFEEEPLDDPNNIPALLALEDGDLPPKSDADEDKSVEQKEEVVLTEDEEAIKSYLADNEPLSAEVLDRIVTQWWAKEPFRCTGFVLDDFTRTLEEAQFTGEHGLFPDIAVLLQVEENDVSDRLLPARLAKWRERRIKKEEYKQKLKDMKKKIRDEKIGKRRAELLAERAKKQENKQPKEDTEVDEEVEEEEEEEDGMEDILAEEFPEEEEEEEEPEEQEEEAIERLKSEIGEKFEAETAALESVKEELQRLKIPFITINGARKAHIVRYILYEKLKHLVENRASLFEKCYPISLELANKMLHLSYKHPSTFGRWDPIKLSVGDVIKTLQTPENPSFPVIFRQYIYFFSTKENRDIFLRNPVKYLHQPKPKVSVPIRIAIVGPPKSGKSTVARKLASVYGLQRLSMGDAIRSVLDNQPQTELALEVKKHLLVGSAVPDELAVQCLEVALMDLTCNTVGVVLDGYPVTKKQVDILEAHSIIPVKIIELKINTKEVLKRGLLDKKNSDRPYPLPDSPQILAVRNSWYKQEIKAIREFYEQQHQNWCEIDSWRSKWWIWNKVTEEIQASIKCIQDYLERIKEGKAASINNLCITPQELQSRLGEFAQYCPVSLAQRGELVDCSVTSSLEFAAEFRGRYYKMVSQEALNAFLDTPHLFVPPLAPYTFPLPDMLPKKLTVAEVKARFPKIAELKGYCPVTYLDGKQRYEALIPGHIEHAVEYRDKIFIFESEEKLQKFMRLPEKYWNQPLPNKLPPKKEPILLSYLPLSGYLEQGAATALIKAMNDVGCLKPKFPFLSVKRSALLYLAYHLKAYNPRQPDYVRKKYKRKMDQFVENCELIAYLGNKMTRKYKEPQNRPIDFDFKLRAFLSLKDADLTCN</sequence>
<reference evidence="7" key="1">
    <citation type="journal article" date="2022" name="bioRxiv">
        <title>Sequencing and chromosome-scale assembly of the giantPleurodeles waltlgenome.</title>
        <authorList>
            <person name="Brown T."/>
            <person name="Elewa A."/>
            <person name="Iarovenko S."/>
            <person name="Subramanian E."/>
            <person name="Araus A.J."/>
            <person name="Petzold A."/>
            <person name="Susuki M."/>
            <person name="Suzuki K.-i.T."/>
            <person name="Hayashi T."/>
            <person name="Toyoda A."/>
            <person name="Oliveira C."/>
            <person name="Osipova E."/>
            <person name="Leigh N.D."/>
            <person name="Simon A."/>
            <person name="Yun M.H."/>
        </authorList>
    </citation>
    <scope>NUCLEOTIDE SEQUENCE</scope>
    <source>
        <strain evidence="7">20211129_DDA</strain>
        <tissue evidence="7">Liver</tissue>
    </source>
</reference>
<feature type="compositionally biased region" description="Acidic residues" evidence="5">
    <location>
        <begin position="1278"/>
        <end position="1319"/>
    </location>
</feature>
<evidence type="ECO:0000256" key="5">
    <source>
        <dbReference type="SAM" id="MobiDB-lite"/>
    </source>
</evidence>
<evidence type="ECO:0000256" key="3">
    <source>
        <dbReference type="ARBA" id="ARBA00022777"/>
    </source>
</evidence>
<dbReference type="InterPro" id="IPR027417">
    <property type="entry name" value="P-loop_NTPase"/>
</dbReference>
<feature type="region of interest" description="Disordered" evidence="5">
    <location>
        <begin position="800"/>
        <end position="858"/>
    </location>
</feature>
<feature type="compositionally biased region" description="Basic and acidic residues" evidence="5">
    <location>
        <begin position="801"/>
        <end position="815"/>
    </location>
</feature>
<dbReference type="InterPro" id="IPR003593">
    <property type="entry name" value="AAA+_ATPase"/>
</dbReference>
<feature type="region of interest" description="Disordered" evidence="5">
    <location>
        <begin position="608"/>
        <end position="639"/>
    </location>
</feature>
<comment type="caution">
    <text evidence="7">The sequence shown here is derived from an EMBL/GenBank/DDBJ whole genome shotgun (WGS) entry which is preliminary data.</text>
</comment>
<evidence type="ECO:0000256" key="4">
    <source>
        <dbReference type="SAM" id="Coils"/>
    </source>
</evidence>
<dbReference type="Gene3D" id="3.40.50.300">
    <property type="entry name" value="P-loop containing nucleotide triphosphate hydrolases"/>
    <property type="match status" value="4"/>
</dbReference>
<feature type="compositionally biased region" description="Acidic residues" evidence="5">
    <location>
        <begin position="941"/>
        <end position="978"/>
    </location>
</feature>
<dbReference type="PANTHER" id="PTHR23359">
    <property type="entry name" value="NUCLEOTIDE KINASE"/>
    <property type="match status" value="1"/>
</dbReference>
<keyword evidence="1" id="KW-0808">Transferase</keyword>
<dbReference type="EMBL" id="JANPWB010000009">
    <property type="protein sequence ID" value="KAJ1155147.1"/>
    <property type="molecule type" value="Genomic_DNA"/>
</dbReference>
<evidence type="ECO:0000256" key="1">
    <source>
        <dbReference type="ARBA" id="ARBA00022679"/>
    </source>
</evidence>
<dbReference type="GO" id="GO:0006139">
    <property type="term" value="P:nucleobase-containing compound metabolic process"/>
    <property type="evidence" value="ECO:0007669"/>
    <property type="project" value="InterPro"/>
</dbReference>
<organism evidence="7 8">
    <name type="scientific">Pleurodeles waltl</name>
    <name type="common">Iberian ribbed newt</name>
    <dbReference type="NCBI Taxonomy" id="8319"/>
    <lineage>
        <taxon>Eukaryota</taxon>
        <taxon>Metazoa</taxon>
        <taxon>Chordata</taxon>
        <taxon>Craniata</taxon>
        <taxon>Vertebrata</taxon>
        <taxon>Euteleostomi</taxon>
        <taxon>Amphibia</taxon>
        <taxon>Batrachia</taxon>
        <taxon>Caudata</taxon>
        <taxon>Salamandroidea</taxon>
        <taxon>Salamandridae</taxon>
        <taxon>Pleurodelinae</taxon>
        <taxon>Pleurodeles</taxon>
    </lineage>
</organism>
<dbReference type="GO" id="GO:0019205">
    <property type="term" value="F:nucleobase-containing compound kinase activity"/>
    <property type="evidence" value="ECO:0007669"/>
    <property type="project" value="InterPro"/>
</dbReference>
<keyword evidence="8" id="KW-1185">Reference proteome</keyword>
<protein>
    <recommendedName>
        <fullName evidence="6">AAA+ ATPase domain-containing protein</fullName>
    </recommendedName>
</protein>
<feature type="domain" description="AAA+ ATPase" evidence="6">
    <location>
        <begin position="126"/>
        <end position="422"/>
    </location>
</feature>
<feature type="domain" description="AAA+ ATPase" evidence="6">
    <location>
        <begin position="483"/>
        <end position="911"/>
    </location>
</feature>
<dbReference type="SUPFAM" id="SSF52540">
    <property type="entry name" value="P-loop containing nucleoside triphosphate hydrolases"/>
    <property type="match status" value="4"/>
</dbReference>
<accession>A0AAV7RU96</accession>
<feature type="region of interest" description="Disordered" evidence="5">
    <location>
        <begin position="1264"/>
        <end position="1319"/>
    </location>
</feature>
<keyword evidence="2" id="KW-0547">Nucleotide-binding</keyword>